<dbReference type="SUPFAM" id="SSF53167">
    <property type="entry name" value="Purine and uridine phosphorylases"/>
    <property type="match status" value="1"/>
</dbReference>
<evidence type="ECO:0000256" key="2">
    <source>
        <dbReference type="ARBA" id="ARBA00022679"/>
    </source>
</evidence>
<dbReference type="GO" id="GO:0006166">
    <property type="term" value="P:purine ribonucleoside salvage"/>
    <property type="evidence" value="ECO:0007669"/>
    <property type="project" value="UniProtKB-KW"/>
</dbReference>
<dbReference type="STRING" id="1648404.CP97_12390"/>
<dbReference type="PATRIC" id="fig|1648404.4.peg.2579"/>
<feature type="binding site" evidence="4">
    <location>
        <position position="185"/>
    </location>
    <ligand>
        <name>substrate</name>
    </ligand>
</feature>
<feature type="binding site" evidence="4">
    <location>
        <begin position="54"/>
        <end position="55"/>
    </location>
    <ligand>
        <name>phosphate</name>
        <dbReference type="ChEBI" id="CHEBI:43474"/>
    </ligand>
</feature>
<feature type="binding site" evidence="4">
    <location>
        <position position="186"/>
    </location>
    <ligand>
        <name>phosphate</name>
        <dbReference type="ChEBI" id="CHEBI:43474"/>
    </ligand>
</feature>
<comment type="function">
    <text evidence="4">Catalyzes the reversible phosphorylation of S-methyl-5'-thioadenosine (MTA) to adenine and 5-methylthioribose-1-phosphate. Involved in the breakdown of MTA, a major by-product of polyamine biosynthesis. Responsible for the first step in the methionine salvage pathway after MTA has been generated from S-adenosylmethionine. Has broad substrate specificity with 6-aminopurine nucleosides as preferred substrates.</text>
</comment>
<dbReference type="KEGG" id="ery:CP97_12390"/>
<dbReference type="Pfam" id="PF01048">
    <property type="entry name" value="PNP_UDP_1"/>
    <property type="match status" value="1"/>
</dbReference>
<evidence type="ECO:0000256" key="4">
    <source>
        <dbReference type="HAMAP-Rule" id="MF_01963"/>
    </source>
</evidence>
<organism evidence="6 7">
    <name type="scientific">Aurantiacibacter atlanticus</name>
    <dbReference type="NCBI Taxonomy" id="1648404"/>
    <lineage>
        <taxon>Bacteria</taxon>
        <taxon>Pseudomonadati</taxon>
        <taxon>Pseudomonadota</taxon>
        <taxon>Alphaproteobacteria</taxon>
        <taxon>Sphingomonadales</taxon>
        <taxon>Erythrobacteraceae</taxon>
        <taxon>Aurantiacibacter</taxon>
    </lineage>
</organism>
<dbReference type="CDD" id="cd09010">
    <property type="entry name" value="MTAP_SsMTAPII_like_MTIP"/>
    <property type="match status" value="1"/>
</dbReference>
<evidence type="ECO:0000256" key="1">
    <source>
        <dbReference type="ARBA" id="ARBA00022676"/>
    </source>
</evidence>
<dbReference type="Proteomes" id="UP000059113">
    <property type="component" value="Chromosome"/>
</dbReference>
<protein>
    <recommendedName>
        <fullName evidence="4">S-methyl-5'-thioadenosine phosphorylase</fullName>
        <ecNumber evidence="4">2.4.2.28</ecNumber>
    </recommendedName>
    <alternativeName>
        <fullName evidence="4">5'-methylthioadenosine phosphorylase</fullName>
        <shortName evidence="4">MTA phosphorylase</shortName>
        <shortName evidence="4">MTAP</shortName>
    </alternativeName>
</protein>
<keyword evidence="2 4" id="KW-0808">Transferase</keyword>
<dbReference type="InterPro" id="IPR035994">
    <property type="entry name" value="Nucleoside_phosphorylase_sf"/>
</dbReference>
<keyword evidence="1 4" id="KW-0328">Glycosyltransferase</keyword>
<gene>
    <name evidence="4" type="primary">mtnP</name>
    <name evidence="6" type="ORF">CP97_12390</name>
</gene>
<dbReference type="InterPro" id="IPR010044">
    <property type="entry name" value="MTAP"/>
</dbReference>
<reference evidence="6" key="1">
    <citation type="journal article" date="2015" name="Int. J. Syst. Evol. Microbiol.">
        <title>Erythrobacter atlanticus sp. nov., a bacterium from ocean sediment able to degrade polycyclic aromatic hydrocarbons.</title>
        <authorList>
            <person name="Zhuang L."/>
            <person name="Liu Y."/>
            <person name="Wang L."/>
            <person name="Wang W."/>
            <person name="Shao Z."/>
        </authorList>
    </citation>
    <scope>NUCLEOTIDE SEQUENCE [LARGE SCALE GENOMIC DNA]</scope>
    <source>
        <strain evidence="6">S21-N3</strain>
    </source>
</reference>
<dbReference type="NCBIfam" id="TIGR01694">
    <property type="entry name" value="MTAP"/>
    <property type="match status" value="1"/>
</dbReference>
<feature type="site" description="Important for substrate specificity" evidence="4">
    <location>
        <position position="221"/>
    </location>
</feature>
<keyword evidence="7" id="KW-1185">Reference proteome</keyword>
<dbReference type="GO" id="GO:0019509">
    <property type="term" value="P:L-methionine salvage from methylthioadenosine"/>
    <property type="evidence" value="ECO:0007669"/>
    <property type="project" value="UniProtKB-UniRule"/>
</dbReference>
<comment type="subunit">
    <text evidence="4">Homohexamer. Dimer of a homotrimer.</text>
</comment>
<proteinExistence type="inferred from homology"/>
<feature type="binding site" evidence="4">
    <location>
        <begin position="209"/>
        <end position="211"/>
    </location>
    <ligand>
        <name>substrate</name>
    </ligand>
</feature>
<keyword evidence="3 4" id="KW-0660">Purine salvage</keyword>
<name>A0A0H4VZQ2_9SPHN</name>
<dbReference type="AlphaFoldDB" id="A0A0H4VZQ2"/>
<dbReference type="FunFam" id="3.40.50.1580:FF:000012">
    <property type="entry name" value="Probable 6-oxopurine nucleoside phosphorylase"/>
    <property type="match status" value="1"/>
</dbReference>
<dbReference type="OrthoDB" id="1523230at2"/>
<reference evidence="6" key="2">
    <citation type="submission" date="2016-04" db="EMBL/GenBank/DDBJ databases">
        <authorList>
            <person name="Evans L.H."/>
            <person name="Alamgir A."/>
            <person name="Owens N."/>
            <person name="Weber N.D."/>
            <person name="Virtaneva K."/>
            <person name="Barbian K."/>
            <person name="Babar A."/>
            <person name="Rosenke K."/>
        </authorList>
    </citation>
    <scope>NUCLEOTIDE SEQUENCE</scope>
    <source>
        <strain evidence="6">S21-N3</strain>
    </source>
</reference>
<dbReference type="PROSITE" id="PS01240">
    <property type="entry name" value="PNP_MTAP_2"/>
    <property type="match status" value="1"/>
</dbReference>
<dbReference type="Gene3D" id="3.40.50.1580">
    <property type="entry name" value="Nucleoside phosphorylase domain"/>
    <property type="match status" value="1"/>
</dbReference>
<evidence type="ECO:0000313" key="6">
    <source>
        <dbReference type="EMBL" id="AKQ42663.1"/>
    </source>
</evidence>
<dbReference type="UniPathway" id="UPA00904">
    <property type="reaction ID" value="UER00873"/>
</dbReference>
<evidence type="ECO:0000313" key="7">
    <source>
        <dbReference type="Proteomes" id="UP000059113"/>
    </source>
</evidence>
<feature type="binding site" evidence="4">
    <location>
        <position position="12"/>
    </location>
    <ligand>
        <name>phosphate</name>
        <dbReference type="ChEBI" id="CHEBI:43474"/>
    </ligand>
</feature>
<dbReference type="HAMAP" id="MF_01963">
    <property type="entry name" value="MTAP"/>
    <property type="match status" value="1"/>
</dbReference>
<feature type="binding site" evidence="4">
    <location>
        <begin position="87"/>
        <end position="88"/>
    </location>
    <ligand>
        <name>phosphate</name>
        <dbReference type="ChEBI" id="CHEBI:43474"/>
    </ligand>
</feature>
<dbReference type="PANTHER" id="PTHR42679:SF2">
    <property type="entry name" value="S-METHYL-5'-THIOADENOSINE PHOSPHORYLASE"/>
    <property type="match status" value="1"/>
</dbReference>
<dbReference type="GO" id="GO:0005829">
    <property type="term" value="C:cytosol"/>
    <property type="evidence" value="ECO:0007669"/>
    <property type="project" value="TreeGrafter"/>
</dbReference>
<feature type="site" description="Important for substrate specificity" evidence="4">
    <location>
        <position position="167"/>
    </location>
</feature>
<dbReference type="GO" id="GO:0017061">
    <property type="term" value="F:S-methyl-5-thioadenosine phosphorylase activity"/>
    <property type="evidence" value="ECO:0007669"/>
    <property type="project" value="UniProtKB-UniRule"/>
</dbReference>
<dbReference type="InterPro" id="IPR000845">
    <property type="entry name" value="Nucleoside_phosphorylase_d"/>
</dbReference>
<comment type="pathway">
    <text evidence="4">Amino-acid biosynthesis; L-methionine biosynthesis via salvage pathway; S-methyl-5-thio-alpha-D-ribose 1-phosphate from S-methyl-5'-thioadenosine (phosphorylase route): step 1/1.</text>
</comment>
<comment type="catalytic activity">
    <reaction evidence="4">
        <text>S-methyl-5'-thioadenosine + phosphate = 5-(methylsulfanyl)-alpha-D-ribose 1-phosphate + adenine</text>
        <dbReference type="Rhea" id="RHEA:11852"/>
        <dbReference type="ChEBI" id="CHEBI:16708"/>
        <dbReference type="ChEBI" id="CHEBI:17509"/>
        <dbReference type="ChEBI" id="CHEBI:43474"/>
        <dbReference type="ChEBI" id="CHEBI:58533"/>
        <dbReference type="EC" id="2.4.2.28"/>
    </reaction>
</comment>
<dbReference type="PANTHER" id="PTHR42679">
    <property type="entry name" value="S-METHYL-5'-THIOADENOSINE PHOSPHORYLASE"/>
    <property type="match status" value="1"/>
</dbReference>
<evidence type="ECO:0000256" key="3">
    <source>
        <dbReference type="ARBA" id="ARBA00022726"/>
    </source>
</evidence>
<sequence length="287" mass="30975">MAEWHIGVIGGSGLYEPGDLQDAQEIQVNSAFGEPSGPIATGRIGGVKFSFIARHGAGHRLSPSDVNYRANVDALKRCGVTDLMAVSAIGSLREDIAPGEFVVVDQIIDRTLVRERSFFDKGIVAHVPLADPVCPRLSKMAGKACGKAGTRVHQGGTYVAIEGPQFSTRAESLMYREWGGDVIGMTAMPEARLAREAELPYVLIGMVTDYDCWRDKGDVDVAAILKVMAGNADKARSMLTHFGAGLPKQRKASPIDTILDTAIITPKDNWDPLASSKLDAITRRLWK</sequence>
<dbReference type="InterPro" id="IPR018099">
    <property type="entry name" value="Purine_phosphorylase-2_CS"/>
</dbReference>
<evidence type="ECO:0000259" key="5">
    <source>
        <dbReference type="Pfam" id="PF01048"/>
    </source>
</evidence>
<dbReference type="RefSeq" id="WP_048886203.1">
    <property type="nucleotide sequence ID" value="NZ_CP011310.1"/>
</dbReference>
<dbReference type="EMBL" id="CP011310">
    <property type="protein sequence ID" value="AKQ42663.1"/>
    <property type="molecule type" value="Genomic_DNA"/>
</dbReference>
<dbReference type="EC" id="2.4.2.28" evidence="4"/>
<accession>A0A0H4VZQ2</accession>
<comment type="similarity">
    <text evidence="4">Belongs to the PNP/MTAP phosphorylase family. MTAP subfamily.</text>
</comment>
<feature type="domain" description="Nucleoside phosphorylase" evidence="5">
    <location>
        <begin position="6"/>
        <end position="241"/>
    </location>
</feature>